<reference evidence="1 2" key="1">
    <citation type="submission" date="2024-04" db="EMBL/GenBank/DDBJ databases">
        <title>Tritrichomonas musculus Genome.</title>
        <authorList>
            <person name="Alves-Ferreira E."/>
            <person name="Grigg M."/>
            <person name="Lorenzi H."/>
            <person name="Galac M."/>
        </authorList>
    </citation>
    <scope>NUCLEOTIDE SEQUENCE [LARGE SCALE GENOMIC DNA]</scope>
    <source>
        <strain evidence="1 2">EAF2021</strain>
    </source>
</reference>
<evidence type="ECO:0000313" key="1">
    <source>
        <dbReference type="EMBL" id="KAK8847214.1"/>
    </source>
</evidence>
<accession>A0ABR2HHB7</accession>
<gene>
    <name evidence="1" type="ORF">M9Y10_019798</name>
</gene>
<dbReference type="Proteomes" id="UP001470230">
    <property type="component" value="Unassembled WGS sequence"/>
</dbReference>
<evidence type="ECO:0000313" key="2">
    <source>
        <dbReference type="Proteomes" id="UP001470230"/>
    </source>
</evidence>
<organism evidence="1 2">
    <name type="scientific">Tritrichomonas musculus</name>
    <dbReference type="NCBI Taxonomy" id="1915356"/>
    <lineage>
        <taxon>Eukaryota</taxon>
        <taxon>Metamonada</taxon>
        <taxon>Parabasalia</taxon>
        <taxon>Tritrichomonadida</taxon>
        <taxon>Tritrichomonadidae</taxon>
        <taxon>Tritrichomonas</taxon>
    </lineage>
</organism>
<sequence length="98" mass="11170">MSYCCFSKCSLVSNFTGYGSVMFIFSKFIDILYCSTLDCKSEGKIYGAQIDLKSDSIETSYINLTNGNAVYCCGIEYRNAIQVSNIMSIRRFLFDKFY</sequence>
<keyword evidence="2" id="KW-1185">Reference proteome</keyword>
<comment type="caution">
    <text evidence="1">The sequence shown here is derived from an EMBL/GenBank/DDBJ whole genome shotgun (WGS) entry which is preliminary data.</text>
</comment>
<protein>
    <submittedName>
        <fullName evidence="1">Uncharacterized protein</fullName>
    </submittedName>
</protein>
<proteinExistence type="predicted"/>
<name>A0ABR2HHB7_9EUKA</name>
<dbReference type="EMBL" id="JAPFFF010000028">
    <property type="protein sequence ID" value="KAK8847214.1"/>
    <property type="molecule type" value="Genomic_DNA"/>
</dbReference>